<feature type="domain" description="C2H2-type" evidence="3">
    <location>
        <begin position="251"/>
        <end position="278"/>
    </location>
</feature>
<evidence type="ECO:0000256" key="2">
    <source>
        <dbReference type="SAM" id="MobiDB-lite"/>
    </source>
</evidence>
<dbReference type="PROSITE" id="PS00028">
    <property type="entry name" value="ZINC_FINGER_C2H2_1"/>
    <property type="match status" value="4"/>
</dbReference>
<dbReference type="PANTHER" id="PTHR46869">
    <property type="entry name" value="C2H2-LIKE ZINC FINGER PROTEIN"/>
    <property type="match status" value="1"/>
</dbReference>
<organism evidence="4 5">
    <name type="scientific">Salvia divinorum</name>
    <name type="common">Maria pastora</name>
    <name type="synonym">Diviner's sage</name>
    <dbReference type="NCBI Taxonomy" id="28513"/>
    <lineage>
        <taxon>Eukaryota</taxon>
        <taxon>Viridiplantae</taxon>
        <taxon>Streptophyta</taxon>
        <taxon>Embryophyta</taxon>
        <taxon>Tracheophyta</taxon>
        <taxon>Spermatophyta</taxon>
        <taxon>Magnoliopsida</taxon>
        <taxon>eudicotyledons</taxon>
        <taxon>Gunneridae</taxon>
        <taxon>Pentapetalae</taxon>
        <taxon>asterids</taxon>
        <taxon>lamiids</taxon>
        <taxon>Lamiales</taxon>
        <taxon>Lamiaceae</taxon>
        <taxon>Nepetoideae</taxon>
        <taxon>Mentheae</taxon>
        <taxon>Salviinae</taxon>
        <taxon>Salvia</taxon>
        <taxon>Salvia subgen. Calosphace</taxon>
    </lineage>
</organism>
<reference evidence="4 5" key="1">
    <citation type="submission" date="2024-06" db="EMBL/GenBank/DDBJ databases">
        <title>A chromosome level genome sequence of Diviner's sage (Salvia divinorum).</title>
        <authorList>
            <person name="Ford S.A."/>
            <person name="Ro D.-K."/>
            <person name="Ness R.W."/>
            <person name="Phillips M.A."/>
        </authorList>
    </citation>
    <scope>NUCLEOTIDE SEQUENCE [LARGE SCALE GENOMIC DNA]</scope>
    <source>
        <strain evidence="4">SAF-2024a</strain>
        <tissue evidence="4">Leaf</tissue>
    </source>
</reference>
<keyword evidence="5" id="KW-1185">Reference proteome</keyword>
<feature type="region of interest" description="Disordered" evidence="2">
    <location>
        <begin position="29"/>
        <end position="49"/>
    </location>
</feature>
<proteinExistence type="predicted"/>
<dbReference type="Gene3D" id="3.30.160.60">
    <property type="entry name" value="Classic Zinc Finger"/>
    <property type="match status" value="2"/>
</dbReference>
<keyword evidence="1" id="KW-0479">Metal-binding</keyword>
<dbReference type="PANTHER" id="PTHR46869:SF6">
    <property type="entry name" value="C2H2-TYPE DOMAIN-CONTAINING PROTEIN"/>
    <property type="match status" value="1"/>
</dbReference>
<feature type="domain" description="C2H2-type" evidence="3">
    <location>
        <begin position="299"/>
        <end position="321"/>
    </location>
</feature>
<evidence type="ECO:0000259" key="3">
    <source>
        <dbReference type="PROSITE" id="PS50157"/>
    </source>
</evidence>
<dbReference type="InterPro" id="IPR013087">
    <property type="entry name" value="Znf_C2H2_type"/>
</dbReference>
<dbReference type="AlphaFoldDB" id="A0ABD1HAF5"/>
<gene>
    <name evidence="4" type="ORF">AAHA92_14109</name>
</gene>
<feature type="domain" description="C2H2-type" evidence="3">
    <location>
        <begin position="5"/>
        <end position="32"/>
    </location>
</feature>
<protein>
    <submittedName>
        <fullName evidence="4">Zinc finger protein ZAT9-like</fullName>
    </submittedName>
</protein>
<keyword evidence="1" id="KW-0863">Zinc-finger</keyword>
<dbReference type="SMART" id="SM00355">
    <property type="entry name" value="ZnF_C2H2"/>
    <property type="match status" value="4"/>
</dbReference>
<name>A0ABD1HAF5_SALDI</name>
<sequence length="374" mass="41813">MEKEHICKFCSKSFPCGRSLGGHMRSHLVNTPPLGHPERRPPKKKLPPLTVDQSCHENLKACKECGKTFPSWKALFGHMKCHSPTNGGILVMDSQSDNEVGTTPPCKRKRSDRTITTRYNNTSITNSSSSLTIATTTEINDDDDDDDQHDEQEEVALSLIILSRDKSYWGAVEDKNSKLDPKSTGVESLQKLKPPRVETKTRKLKSLNNETEVGFDEFEVNSPKKLIKRKHHDQFGRERKVSREGNSCSKFRCSICKKDFQSYQALGGHRASHKKFKGCCAPRSSLETEDSHSPKSKEHECPICFKVFPSGQALGGHKRSHLITDQAKASLPHQTADRAFLDLNLPAPTEEEECGEFGPWWIGGAARLSLLSTS</sequence>
<evidence type="ECO:0000313" key="4">
    <source>
        <dbReference type="EMBL" id="KAL1553431.1"/>
    </source>
</evidence>
<dbReference type="PROSITE" id="PS50157">
    <property type="entry name" value="ZINC_FINGER_C2H2_2"/>
    <property type="match status" value="4"/>
</dbReference>
<comment type="caution">
    <text evidence="4">The sequence shown here is derived from an EMBL/GenBank/DDBJ whole genome shotgun (WGS) entry which is preliminary data.</text>
</comment>
<dbReference type="EMBL" id="JBEAFC010000006">
    <property type="protein sequence ID" value="KAL1553431.1"/>
    <property type="molecule type" value="Genomic_DNA"/>
</dbReference>
<accession>A0ABD1HAF5</accession>
<dbReference type="Pfam" id="PF13912">
    <property type="entry name" value="zf-C2H2_6"/>
    <property type="match status" value="4"/>
</dbReference>
<keyword evidence="1" id="KW-0862">Zinc</keyword>
<dbReference type="Proteomes" id="UP001567538">
    <property type="component" value="Unassembled WGS sequence"/>
</dbReference>
<dbReference type="SUPFAM" id="SSF57667">
    <property type="entry name" value="beta-beta-alpha zinc fingers"/>
    <property type="match status" value="2"/>
</dbReference>
<evidence type="ECO:0000313" key="5">
    <source>
        <dbReference type="Proteomes" id="UP001567538"/>
    </source>
</evidence>
<feature type="domain" description="C2H2-type" evidence="3">
    <location>
        <begin position="60"/>
        <end position="87"/>
    </location>
</feature>
<evidence type="ECO:0000256" key="1">
    <source>
        <dbReference type="PROSITE-ProRule" id="PRU00042"/>
    </source>
</evidence>
<dbReference type="GO" id="GO:0008270">
    <property type="term" value="F:zinc ion binding"/>
    <property type="evidence" value="ECO:0007669"/>
    <property type="project" value="UniProtKB-KW"/>
</dbReference>
<dbReference type="InterPro" id="IPR036236">
    <property type="entry name" value="Znf_C2H2_sf"/>
</dbReference>